<dbReference type="OrthoDB" id="9803279at2"/>
<dbReference type="Gene3D" id="3.20.110.10">
    <property type="entry name" value="Glycoside hydrolase 38, N terminal domain"/>
    <property type="match status" value="1"/>
</dbReference>
<evidence type="ECO:0000259" key="6">
    <source>
        <dbReference type="Pfam" id="PF09210"/>
    </source>
</evidence>
<keyword evidence="8" id="KW-1185">Reference proteome</keyword>
<evidence type="ECO:0000313" key="7">
    <source>
        <dbReference type="EMBL" id="QEC47693.1"/>
    </source>
</evidence>
<keyword evidence="2 4" id="KW-0119">Carbohydrate metabolism</keyword>
<feature type="domain" description="1,4-alpha-glucan branching enzyme C-terminal" evidence="6">
    <location>
        <begin position="392"/>
        <end position="435"/>
    </location>
</feature>
<dbReference type="GO" id="GO:0030979">
    <property type="term" value="P:alpha-glucan biosynthetic process"/>
    <property type="evidence" value="ECO:0007669"/>
    <property type="project" value="InterPro"/>
</dbReference>
<dbReference type="InterPro" id="IPR011330">
    <property type="entry name" value="Glyco_hydro/deAcase_b/a-brl"/>
</dbReference>
<dbReference type="InterPro" id="IPR040042">
    <property type="entry name" value="Branching_enz_MT3115-like"/>
</dbReference>
<accession>A0A5B8U3U2</accession>
<sequence length="459" mass="48743">MSADGRLAIVLHSHMPYVEGFGTWPFGEEWLFEAAATVYVPLLDVLAGAGGAVTLSLTPVLCDQLAAPGVHGRLLAFLRDLRVTTHALDAEACRADGRPELAGEVERAGGDYARAADRLESLGDGGLLSALLEHATWTSSATHAVLPLVATDAGVRLQLRAGIEGHRARAGRWGGGLWLPECAHAPWLEPLLEEAGVHATCVDLTDVLADPLRPLQSTDGPLLAPLDRATIDLVWSEGAYPAAGAYRDSHRRTVHHHHPWANDGAVYDRDRAREQAERDAADFVARVARRVRGGGLSVCALDTELLGHHWYEGLDWLAAVVAQARRTGLEVLALDDALAATPARPAPAGLPATSWGTPRTLWTWDGPQVADLAFAARAAELEVLAAGSAADARAVRELLALQSSDWAFLATRDISGPYPRERAEGHLAALRAALAAPGEHDPTVRGLAPFADPAMLLGP</sequence>
<dbReference type="InterPro" id="IPR028995">
    <property type="entry name" value="Glyco_hydro_57/38_cen_sf"/>
</dbReference>
<dbReference type="PANTHER" id="PTHR41695:SF1">
    <property type="entry name" value="1,4-ALPHA-GLUCAN BRANCHING ENZYME TK1436"/>
    <property type="match status" value="1"/>
</dbReference>
<dbReference type="EMBL" id="CP042430">
    <property type="protein sequence ID" value="QEC47693.1"/>
    <property type="molecule type" value="Genomic_DNA"/>
</dbReference>
<dbReference type="GO" id="GO:0005576">
    <property type="term" value="C:extracellular region"/>
    <property type="evidence" value="ECO:0007669"/>
    <property type="project" value="TreeGrafter"/>
</dbReference>
<protein>
    <submittedName>
        <fullName evidence="7">DUF1957 domain-containing protein</fullName>
    </submittedName>
</protein>
<feature type="active site" description="Nucleophile" evidence="3">
    <location>
        <position position="181"/>
    </location>
</feature>
<gene>
    <name evidence="7" type="ORF">FSW04_08980</name>
</gene>
<evidence type="ECO:0000256" key="4">
    <source>
        <dbReference type="RuleBase" id="RU361196"/>
    </source>
</evidence>
<dbReference type="GO" id="GO:0003844">
    <property type="term" value="F:1,4-alpha-glucan branching enzyme activity"/>
    <property type="evidence" value="ECO:0007669"/>
    <property type="project" value="InterPro"/>
</dbReference>
<dbReference type="PANTHER" id="PTHR41695">
    <property type="entry name" value="1,4-ALPHA-GLUCAN BRANCHING ENZYME RV3031-RELATED"/>
    <property type="match status" value="1"/>
</dbReference>
<evidence type="ECO:0000313" key="8">
    <source>
        <dbReference type="Proteomes" id="UP000321805"/>
    </source>
</evidence>
<evidence type="ECO:0000259" key="5">
    <source>
        <dbReference type="Pfam" id="PF03065"/>
    </source>
</evidence>
<dbReference type="KEGG" id="bsol:FSW04_08980"/>
<dbReference type="AlphaFoldDB" id="A0A5B8U3U2"/>
<dbReference type="InterPro" id="IPR027291">
    <property type="entry name" value="Glyco_hydro_38_N_sf"/>
</dbReference>
<evidence type="ECO:0000256" key="2">
    <source>
        <dbReference type="ARBA" id="ARBA00023277"/>
    </source>
</evidence>
<feature type="active site" description="Proton donor" evidence="3">
    <location>
        <position position="302"/>
    </location>
</feature>
<dbReference type="Proteomes" id="UP000321805">
    <property type="component" value="Chromosome"/>
</dbReference>
<feature type="domain" description="Glycoside hydrolase family 57 N-terminal" evidence="5">
    <location>
        <begin position="138"/>
        <end position="216"/>
    </location>
</feature>
<evidence type="ECO:0000256" key="3">
    <source>
        <dbReference type="PIRSR" id="PIRSR640042-1"/>
    </source>
</evidence>
<dbReference type="RefSeq" id="WP_146918437.1">
    <property type="nucleotide sequence ID" value="NZ_CP042430.1"/>
</dbReference>
<dbReference type="InterPro" id="IPR015293">
    <property type="entry name" value="BE_C"/>
</dbReference>
<organism evidence="7 8">
    <name type="scientific">Baekduia soli</name>
    <dbReference type="NCBI Taxonomy" id="496014"/>
    <lineage>
        <taxon>Bacteria</taxon>
        <taxon>Bacillati</taxon>
        <taxon>Actinomycetota</taxon>
        <taxon>Thermoleophilia</taxon>
        <taxon>Solirubrobacterales</taxon>
        <taxon>Baekduiaceae</taxon>
        <taxon>Baekduia</taxon>
    </lineage>
</organism>
<dbReference type="Gene3D" id="1.20.1430.10">
    <property type="entry name" value="Families 57/38 glycoside transferase, middle domain"/>
    <property type="match status" value="1"/>
</dbReference>
<name>A0A5B8U3U2_9ACTN</name>
<dbReference type="InterPro" id="IPR037090">
    <property type="entry name" value="57_glycoside_trans_central"/>
</dbReference>
<dbReference type="SUPFAM" id="SSF88713">
    <property type="entry name" value="Glycoside hydrolase/deacetylase"/>
    <property type="match status" value="1"/>
</dbReference>
<dbReference type="SUPFAM" id="SSF88688">
    <property type="entry name" value="Families 57/38 glycoside transferase middle domain"/>
    <property type="match status" value="1"/>
</dbReference>
<evidence type="ECO:0000256" key="1">
    <source>
        <dbReference type="ARBA" id="ARBA00006821"/>
    </source>
</evidence>
<dbReference type="InterPro" id="IPR004300">
    <property type="entry name" value="Glyco_hydro_57_N"/>
</dbReference>
<dbReference type="Pfam" id="PF09210">
    <property type="entry name" value="BE_C"/>
    <property type="match status" value="1"/>
</dbReference>
<dbReference type="Pfam" id="PF03065">
    <property type="entry name" value="Glyco_hydro_57"/>
    <property type="match status" value="1"/>
</dbReference>
<reference evidence="7 8" key="1">
    <citation type="journal article" date="2018" name="J. Microbiol.">
        <title>Baekduia soli gen. nov., sp. nov., a novel bacterium isolated from the soil of Baekdu Mountain and proposal of a novel family name, Baekduiaceae fam. nov.</title>
        <authorList>
            <person name="An D.S."/>
            <person name="Siddiqi M.Z."/>
            <person name="Kim K.H."/>
            <person name="Yu H.S."/>
            <person name="Im W.T."/>
        </authorList>
    </citation>
    <scope>NUCLEOTIDE SEQUENCE [LARGE SCALE GENOMIC DNA]</scope>
    <source>
        <strain evidence="7 8">BR7-21</strain>
    </source>
</reference>
<proteinExistence type="inferred from homology"/>
<comment type="similarity">
    <text evidence="1 4">Belongs to the glycosyl hydrolase 57 family.</text>
</comment>